<dbReference type="Gene3D" id="1.10.150.20">
    <property type="entry name" value="5' to 3' exonuclease, C-terminal subdomain"/>
    <property type="match status" value="1"/>
</dbReference>
<dbReference type="PANTHER" id="PTHR11076">
    <property type="entry name" value="DNA REPAIR POLYMERASE UMUC / TRANSFERASE FAMILY MEMBER"/>
    <property type="match status" value="1"/>
</dbReference>
<dbReference type="Pfam" id="PF00817">
    <property type="entry name" value="IMS"/>
    <property type="match status" value="1"/>
</dbReference>
<dbReference type="Gene3D" id="3.40.1170.60">
    <property type="match status" value="1"/>
</dbReference>
<evidence type="ECO:0000256" key="9">
    <source>
        <dbReference type="ARBA" id="ARBA00022763"/>
    </source>
</evidence>
<dbReference type="CDD" id="cd03586">
    <property type="entry name" value="PolY_Pol_IV_kappa"/>
    <property type="match status" value="1"/>
</dbReference>
<evidence type="ECO:0000256" key="15">
    <source>
        <dbReference type="HAMAP-Rule" id="MF_01113"/>
    </source>
</evidence>
<accession>A0A6J4HDF2</accession>
<gene>
    <name evidence="15" type="primary">dinB</name>
    <name evidence="17" type="ORF">AVDCRST_MAG42-409</name>
</gene>
<keyword evidence="3 15" id="KW-0515">Mutator protein</keyword>
<feature type="domain" description="UmuC" evidence="16">
    <location>
        <begin position="10"/>
        <end position="188"/>
    </location>
</feature>
<evidence type="ECO:0000313" key="17">
    <source>
        <dbReference type="EMBL" id="CAA9219089.1"/>
    </source>
</evidence>
<comment type="subunit">
    <text evidence="15">Monomer.</text>
</comment>
<dbReference type="SUPFAM" id="SSF100879">
    <property type="entry name" value="Lesion bypass DNA polymerase (Y-family), little finger domain"/>
    <property type="match status" value="1"/>
</dbReference>
<dbReference type="InterPro" id="IPR043502">
    <property type="entry name" value="DNA/RNA_pol_sf"/>
</dbReference>
<dbReference type="FunFam" id="3.40.1170.60:FF:000001">
    <property type="entry name" value="DNA polymerase IV"/>
    <property type="match status" value="1"/>
</dbReference>
<evidence type="ECO:0000256" key="12">
    <source>
        <dbReference type="ARBA" id="ARBA00023125"/>
    </source>
</evidence>
<keyword evidence="11 15" id="KW-0239">DNA-directed DNA polymerase</keyword>
<evidence type="ECO:0000256" key="7">
    <source>
        <dbReference type="ARBA" id="ARBA00022705"/>
    </source>
</evidence>
<dbReference type="Gene3D" id="3.30.1490.100">
    <property type="entry name" value="DNA polymerase, Y-family, little finger domain"/>
    <property type="match status" value="1"/>
</dbReference>
<dbReference type="InterPro" id="IPR022880">
    <property type="entry name" value="DNApol_IV"/>
</dbReference>
<proteinExistence type="inferred from homology"/>
<keyword evidence="12 15" id="KW-0238">DNA-binding</keyword>
<dbReference type="InterPro" id="IPR053848">
    <property type="entry name" value="IMS_HHH_1"/>
</dbReference>
<feature type="binding site" evidence="15">
    <location>
        <position position="109"/>
    </location>
    <ligand>
        <name>Mg(2+)</name>
        <dbReference type="ChEBI" id="CHEBI:18420"/>
    </ligand>
</feature>
<evidence type="ECO:0000256" key="8">
    <source>
        <dbReference type="ARBA" id="ARBA00022723"/>
    </source>
</evidence>
<comment type="subcellular location">
    <subcellularLocation>
        <location evidence="1 15">Cytoplasm</location>
    </subcellularLocation>
</comment>
<protein>
    <recommendedName>
        <fullName evidence="15">DNA polymerase IV</fullName>
        <shortName evidence="15">Pol IV</shortName>
        <ecNumber evidence="15">2.7.7.7</ecNumber>
    </recommendedName>
</protein>
<evidence type="ECO:0000256" key="2">
    <source>
        <dbReference type="ARBA" id="ARBA00010945"/>
    </source>
</evidence>
<dbReference type="PROSITE" id="PS50173">
    <property type="entry name" value="UMUC"/>
    <property type="match status" value="1"/>
</dbReference>
<comment type="catalytic activity">
    <reaction evidence="14 15">
        <text>DNA(n) + a 2'-deoxyribonucleoside 5'-triphosphate = DNA(n+1) + diphosphate</text>
        <dbReference type="Rhea" id="RHEA:22508"/>
        <dbReference type="Rhea" id="RHEA-COMP:17339"/>
        <dbReference type="Rhea" id="RHEA-COMP:17340"/>
        <dbReference type="ChEBI" id="CHEBI:33019"/>
        <dbReference type="ChEBI" id="CHEBI:61560"/>
        <dbReference type="ChEBI" id="CHEBI:173112"/>
        <dbReference type="EC" id="2.7.7.7"/>
    </reaction>
</comment>
<evidence type="ECO:0000256" key="10">
    <source>
        <dbReference type="ARBA" id="ARBA00022842"/>
    </source>
</evidence>
<dbReference type="GO" id="GO:0006261">
    <property type="term" value="P:DNA-templated DNA replication"/>
    <property type="evidence" value="ECO:0007669"/>
    <property type="project" value="UniProtKB-UniRule"/>
</dbReference>
<keyword evidence="4 15" id="KW-0963">Cytoplasm</keyword>
<dbReference type="InterPro" id="IPR043128">
    <property type="entry name" value="Rev_trsase/Diguanyl_cyclase"/>
</dbReference>
<keyword evidence="6 15" id="KW-0548">Nucleotidyltransferase</keyword>
<reference evidence="17" key="1">
    <citation type="submission" date="2020-02" db="EMBL/GenBank/DDBJ databases">
        <authorList>
            <person name="Meier V. D."/>
        </authorList>
    </citation>
    <scope>NUCLEOTIDE SEQUENCE</scope>
    <source>
        <strain evidence="17">AVDCRST_MAG42</strain>
    </source>
</reference>
<dbReference type="GO" id="GO:0003887">
    <property type="term" value="F:DNA-directed DNA polymerase activity"/>
    <property type="evidence" value="ECO:0007669"/>
    <property type="project" value="UniProtKB-UniRule"/>
</dbReference>
<dbReference type="GO" id="GO:0000287">
    <property type="term" value="F:magnesium ion binding"/>
    <property type="evidence" value="ECO:0007669"/>
    <property type="project" value="UniProtKB-UniRule"/>
</dbReference>
<dbReference type="HAMAP" id="MF_01113">
    <property type="entry name" value="DNApol_IV"/>
    <property type="match status" value="1"/>
</dbReference>
<dbReference type="GO" id="GO:0009432">
    <property type="term" value="P:SOS response"/>
    <property type="evidence" value="ECO:0007669"/>
    <property type="project" value="UniProtKB-ARBA"/>
</dbReference>
<dbReference type="InterPro" id="IPR050116">
    <property type="entry name" value="DNA_polymerase-Y"/>
</dbReference>
<evidence type="ECO:0000256" key="3">
    <source>
        <dbReference type="ARBA" id="ARBA00022457"/>
    </source>
</evidence>
<feature type="active site" evidence="15">
    <location>
        <position position="110"/>
    </location>
</feature>
<evidence type="ECO:0000256" key="11">
    <source>
        <dbReference type="ARBA" id="ARBA00022932"/>
    </source>
</evidence>
<dbReference type="AlphaFoldDB" id="A0A6J4HDF2"/>
<evidence type="ECO:0000256" key="14">
    <source>
        <dbReference type="ARBA" id="ARBA00049244"/>
    </source>
</evidence>
<evidence type="ECO:0000256" key="13">
    <source>
        <dbReference type="ARBA" id="ARBA00023204"/>
    </source>
</evidence>
<dbReference type="EMBL" id="CADCTA010000032">
    <property type="protein sequence ID" value="CAA9219089.1"/>
    <property type="molecule type" value="Genomic_DNA"/>
</dbReference>
<feature type="site" description="Substrate discrimination" evidence="15">
    <location>
        <position position="19"/>
    </location>
</feature>
<keyword evidence="8 15" id="KW-0479">Metal-binding</keyword>
<sequence length="353" mass="39664">MPEQAKQRAIIHLDMDCFYAAIEVRDRPELAGKPVGVGGARDRRGVLTTCNYEARKFGVHSAMPTFMALQRCPNLILLPTRFDVYRRESATIRAVLRRFSPLVEPLSLDEAYLDVTEHRGAPGPLAHVIRELIFRKTKLTASAGIGPNKLIAKIASDMNKPNGQCEVAVEQVPAFMAALPVRKLWGIGQVTEQKLQRLGVETCSDLQRFSRAELCDHFGRFGLELYDQCRGLDDRPVEPDRERKSLSTEETFSSDLRTLEDCEDQLPELVDSLTADLREKEADRAVTKIFVKLKFADFTRTTIERAGLTPTLEDYRRLLHEAFARTGKHVRLLGVGVRFASTEAADQAQLALL</sequence>
<comment type="cofactor">
    <cofactor evidence="15">
        <name>Mg(2+)</name>
        <dbReference type="ChEBI" id="CHEBI:18420"/>
    </cofactor>
    <text evidence="15">Binds 2 magnesium ions per subunit.</text>
</comment>
<evidence type="ECO:0000259" key="16">
    <source>
        <dbReference type="PROSITE" id="PS50173"/>
    </source>
</evidence>
<organism evidence="17">
    <name type="scientific">uncultured Chthoniobacterales bacterium</name>
    <dbReference type="NCBI Taxonomy" id="1836801"/>
    <lineage>
        <taxon>Bacteria</taxon>
        <taxon>Pseudomonadati</taxon>
        <taxon>Verrucomicrobiota</taxon>
        <taxon>Spartobacteria</taxon>
        <taxon>Chthoniobacterales</taxon>
        <taxon>environmental samples</taxon>
    </lineage>
</organism>
<feature type="binding site" evidence="15">
    <location>
        <position position="14"/>
    </location>
    <ligand>
        <name>Mg(2+)</name>
        <dbReference type="ChEBI" id="CHEBI:18420"/>
    </ligand>
</feature>
<dbReference type="GO" id="GO:0005829">
    <property type="term" value="C:cytosol"/>
    <property type="evidence" value="ECO:0007669"/>
    <property type="project" value="TreeGrafter"/>
</dbReference>
<name>A0A6J4HDF2_9BACT</name>
<evidence type="ECO:0000256" key="4">
    <source>
        <dbReference type="ARBA" id="ARBA00022490"/>
    </source>
</evidence>
<evidence type="ECO:0000256" key="5">
    <source>
        <dbReference type="ARBA" id="ARBA00022679"/>
    </source>
</evidence>
<dbReference type="SUPFAM" id="SSF56672">
    <property type="entry name" value="DNA/RNA polymerases"/>
    <property type="match status" value="1"/>
</dbReference>
<evidence type="ECO:0000256" key="6">
    <source>
        <dbReference type="ARBA" id="ARBA00022695"/>
    </source>
</evidence>
<dbReference type="GO" id="GO:0006281">
    <property type="term" value="P:DNA repair"/>
    <property type="evidence" value="ECO:0007669"/>
    <property type="project" value="UniProtKB-UniRule"/>
</dbReference>
<keyword evidence="5 15" id="KW-0808">Transferase</keyword>
<evidence type="ECO:0000256" key="1">
    <source>
        <dbReference type="ARBA" id="ARBA00004496"/>
    </source>
</evidence>
<dbReference type="Pfam" id="PF21999">
    <property type="entry name" value="IMS_HHH_1"/>
    <property type="match status" value="1"/>
</dbReference>
<dbReference type="NCBIfam" id="NF002677">
    <property type="entry name" value="PRK02406.1"/>
    <property type="match status" value="1"/>
</dbReference>
<dbReference type="GO" id="GO:0042276">
    <property type="term" value="P:error-prone translesion synthesis"/>
    <property type="evidence" value="ECO:0007669"/>
    <property type="project" value="TreeGrafter"/>
</dbReference>
<comment type="function">
    <text evidence="15">Poorly processive, error-prone DNA polymerase involved in untargeted mutagenesis. Copies undamaged DNA at stalled replication forks, which arise in vivo from mismatched or misaligned primer ends. These misaligned primers can be extended by PolIV. Exhibits no 3'-5' exonuclease (proofreading) activity. May be involved in translesional synthesis, in conjunction with the beta clamp from PolIII.</text>
</comment>
<dbReference type="EC" id="2.7.7.7" evidence="15"/>
<keyword evidence="7 15" id="KW-0235">DNA replication</keyword>
<keyword evidence="10 15" id="KW-0460">Magnesium</keyword>
<dbReference type="GO" id="GO:0003684">
    <property type="term" value="F:damaged DNA binding"/>
    <property type="evidence" value="ECO:0007669"/>
    <property type="project" value="InterPro"/>
</dbReference>
<keyword evidence="13 15" id="KW-0234">DNA repair</keyword>
<comment type="similarity">
    <text evidence="2 15">Belongs to the DNA polymerase type-Y family.</text>
</comment>
<dbReference type="InterPro" id="IPR017961">
    <property type="entry name" value="DNA_pol_Y-fam_little_finger"/>
</dbReference>
<dbReference type="InterPro" id="IPR036775">
    <property type="entry name" value="DNA_pol_Y-fam_lit_finger_sf"/>
</dbReference>
<dbReference type="InterPro" id="IPR001126">
    <property type="entry name" value="UmuC"/>
</dbReference>
<dbReference type="PANTHER" id="PTHR11076:SF33">
    <property type="entry name" value="DNA POLYMERASE KAPPA"/>
    <property type="match status" value="1"/>
</dbReference>
<dbReference type="FunFam" id="1.10.150.20:FF:000019">
    <property type="entry name" value="DNA polymerase IV"/>
    <property type="match status" value="1"/>
</dbReference>
<dbReference type="Pfam" id="PF11799">
    <property type="entry name" value="IMS_C"/>
    <property type="match status" value="1"/>
</dbReference>
<keyword evidence="9 15" id="KW-0227">DNA damage</keyword>
<dbReference type="Gene3D" id="3.30.70.270">
    <property type="match status" value="1"/>
</dbReference>